<reference evidence="1" key="1">
    <citation type="journal article" date="2021" name="Mol. Plant Microbe Interact.">
        <title>Complete Genome Sequence of the Plant-Pathogenic Fungus Colletotrichum lupini.</title>
        <authorList>
            <person name="Baroncelli R."/>
            <person name="Pensec F."/>
            <person name="Da Lio D."/>
            <person name="Boufleur T."/>
            <person name="Vicente I."/>
            <person name="Sarrocco S."/>
            <person name="Picot A."/>
            <person name="Baraldi E."/>
            <person name="Sukno S."/>
            <person name="Thon M."/>
            <person name="Le Floch G."/>
        </authorList>
    </citation>
    <scope>NUCLEOTIDE SEQUENCE</scope>
    <source>
        <strain evidence="1">IMI 504893</strain>
    </source>
</reference>
<dbReference type="EMBL" id="CP019472">
    <property type="protein sequence ID" value="UQC76811.1"/>
    <property type="molecule type" value="Genomic_DNA"/>
</dbReference>
<dbReference type="RefSeq" id="XP_049138452.1">
    <property type="nucleotide sequence ID" value="XM_049297228.1"/>
</dbReference>
<evidence type="ECO:0000313" key="2">
    <source>
        <dbReference type="Proteomes" id="UP000830671"/>
    </source>
</evidence>
<dbReference type="GeneID" id="73352238"/>
<name>A0A9Q8SH50_9PEZI</name>
<keyword evidence="2" id="KW-1185">Reference proteome</keyword>
<dbReference type="Proteomes" id="UP000830671">
    <property type="component" value="Chromosome 10"/>
</dbReference>
<dbReference type="AlphaFoldDB" id="A0A9Q8SH50"/>
<accession>A0A9Q8SH50</accession>
<proteinExistence type="predicted"/>
<organism evidence="1 2">
    <name type="scientific">Colletotrichum lupini</name>
    <dbReference type="NCBI Taxonomy" id="145971"/>
    <lineage>
        <taxon>Eukaryota</taxon>
        <taxon>Fungi</taxon>
        <taxon>Dikarya</taxon>
        <taxon>Ascomycota</taxon>
        <taxon>Pezizomycotina</taxon>
        <taxon>Sordariomycetes</taxon>
        <taxon>Hypocreomycetidae</taxon>
        <taxon>Glomerellales</taxon>
        <taxon>Glomerellaceae</taxon>
        <taxon>Colletotrichum</taxon>
        <taxon>Colletotrichum acutatum species complex</taxon>
    </lineage>
</organism>
<sequence length="375" mass="42435">MARTLKPSVEVNLKHGSVSRRLEQHRETRGGAWDDKTIATSEAGHWTVSVDMRYEGGWGLEVEASQTDRQEAAQSKSHLRCWSRLPERETWKRPENPPAHIQILGVLLGLDGLGLLRLVALVWICGEGLAMWRMREDVSMCCRVASSTLEAQGGETLRDDVWDHWDWRSWRRMAVLCLEVDLSDDLVVSKSGFRCRGRTRRDNQSSDWFKSQKLDAAFLREDLESPGQRDSRCATVELLRICIASALKQASRVSESRLGNAGPRLGVRKCGRCPGRVYGEKFFSLVTEDMPWLAVIVVLRLISWRRMHLKAGSPLHIRGHRFWSVRVPPAGDHPRCASAICTRVVRIEGLPVGTMVRLSVSMDQGGVYGEQKTLW</sequence>
<protein>
    <submittedName>
        <fullName evidence="1">Uncharacterized protein</fullName>
    </submittedName>
</protein>
<evidence type="ECO:0000313" key="1">
    <source>
        <dbReference type="EMBL" id="UQC76811.1"/>
    </source>
</evidence>
<gene>
    <name evidence="1" type="ORF">CLUP02_18326</name>
</gene>
<dbReference type="KEGG" id="clup:CLUP02_18326"/>